<gene>
    <name evidence="8" type="ORF">B7R22_06870</name>
</gene>
<feature type="domain" description="Beta-xylosidase C-terminal Concanavalin A-like" evidence="7">
    <location>
        <begin position="474"/>
        <end position="600"/>
    </location>
</feature>
<dbReference type="Gene3D" id="2.60.120.200">
    <property type="match status" value="1"/>
</dbReference>
<evidence type="ECO:0000313" key="9">
    <source>
        <dbReference type="Proteomes" id="UP000256541"/>
    </source>
</evidence>
<dbReference type="InterPro" id="IPR051795">
    <property type="entry name" value="Glycosyl_Hydrlase_43"/>
</dbReference>
<feature type="active site" description="Proton donor" evidence="4">
    <location>
        <position position="225"/>
    </location>
</feature>
<dbReference type="OrthoDB" id="9801455at2"/>
<dbReference type="Proteomes" id="UP000256541">
    <property type="component" value="Unassembled WGS sequence"/>
</dbReference>
<accession>A0A3E0W0M0</accession>
<dbReference type="PANTHER" id="PTHR42812:SF12">
    <property type="entry name" value="BETA-XYLOSIDASE-RELATED"/>
    <property type="match status" value="1"/>
</dbReference>
<evidence type="ECO:0000256" key="3">
    <source>
        <dbReference type="ARBA" id="ARBA00023295"/>
    </source>
</evidence>
<dbReference type="AlphaFoldDB" id="A0A3E0W0M0"/>
<evidence type="ECO:0000256" key="5">
    <source>
        <dbReference type="PIRSR" id="PIRSR606710-2"/>
    </source>
</evidence>
<dbReference type="SUPFAM" id="SSF49899">
    <property type="entry name" value="Concanavalin A-like lectins/glucanases"/>
    <property type="match status" value="1"/>
</dbReference>
<dbReference type="InterPro" id="IPR023296">
    <property type="entry name" value="Glyco_hydro_beta-prop_sf"/>
</dbReference>
<evidence type="ECO:0000256" key="1">
    <source>
        <dbReference type="ARBA" id="ARBA00009865"/>
    </source>
</evidence>
<name>A0A3E0W0M0_9MICO</name>
<dbReference type="SUPFAM" id="SSF75005">
    <property type="entry name" value="Arabinanase/levansucrase/invertase"/>
    <property type="match status" value="1"/>
</dbReference>
<dbReference type="CDD" id="cd18617">
    <property type="entry name" value="GH43_XynB-like"/>
    <property type="match status" value="1"/>
</dbReference>
<evidence type="ECO:0000259" key="7">
    <source>
        <dbReference type="Pfam" id="PF17851"/>
    </source>
</evidence>
<dbReference type="EMBL" id="NBXB01000020">
    <property type="protein sequence ID" value="RFA15541.1"/>
    <property type="molecule type" value="Genomic_DNA"/>
</dbReference>
<feature type="active site" description="Proton acceptor" evidence="4">
    <location>
        <position position="59"/>
    </location>
</feature>
<evidence type="ECO:0000256" key="4">
    <source>
        <dbReference type="PIRSR" id="PIRSR606710-1"/>
    </source>
</evidence>
<comment type="caution">
    <text evidence="8">The sequence shown here is derived from an EMBL/GenBank/DDBJ whole genome shotgun (WGS) entry which is preliminary data.</text>
</comment>
<evidence type="ECO:0000256" key="2">
    <source>
        <dbReference type="ARBA" id="ARBA00022801"/>
    </source>
</evidence>
<feature type="site" description="Important for catalytic activity, responsible for pKa modulation of the active site Glu and correct orientation of both the proton donor and substrate" evidence="5">
    <location>
        <position position="166"/>
    </location>
</feature>
<dbReference type="InterPro" id="IPR041542">
    <property type="entry name" value="GH43_C2"/>
</dbReference>
<evidence type="ECO:0000256" key="6">
    <source>
        <dbReference type="SAM" id="MobiDB-lite"/>
    </source>
</evidence>
<dbReference type="Gene3D" id="2.115.10.20">
    <property type="entry name" value="Glycosyl hydrolase domain, family 43"/>
    <property type="match status" value="1"/>
</dbReference>
<dbReference type="PANTHER" id="PTHR42812">
    <property type="entry name" value="BETA-XYLOSIDASE"/>
    <property type="match status" value="1"/>
</dbReference>
<dbReference type="InterPro" id="IPR006710">
    <property type="entry name" value="Glyco_hydro_43"/>
</dbReference>
<organism evidence="8 9">
    <name type="scientific">Subtercola boreus</name>
    <dbReference type="NCBI Taxonomy" id="120213"/>
    <lineage>
        <taxon>Bacteria</taxon>
        <taxon>Bacillati</taxon>
        <taxon>Actinomycetota</taxon>
        <taxon>Actinomycetes</taxon>
        <taxon>Micrococcales</taxon>
        <taxon>Microbacteriaceae</taxon>
        <taxon>Subtercola</taxon>
    </lineage>
</organism>
<dbReference type="GO" id="GO:0005975">
    <property type="term" value="P:carbohydrate metabolic process"/>
    <property type="evidence" value="ECO:0007669"/>
    <property type="project" value="InterPro"/>
</dbReference>
<dbReference type="Pfam" id="PF04616">
    <property type="entry name" value="Glyco_hydro_43"/>
    <property type="match status" value="1"/>
</dbReference>
<evidence type="ECO:0000313" key="8">
    <source>
        <dbReference type="EMBL" id="RFA15541.1"/>
    </source>
</evidence>
<feature type="region of interest" description="Disordered" evidence="6">
    <location>
        <begin position="1"/>
        <end position="23"/>
    </location>
</feature>
<comment type="similarity">
    <text evidence="1">Belongs to the glycosyl hydrolase 43 family.</text>
</comment>
<proteinExistence type="inferred from homology"/>
<protein>
    <recommendedName>
        <fullName evidence="7">Beta-xylosidase C-terminal Concanavalin A-like domain-containing protein</fullName>
    </recommendedName>
</protein>
<dbReference type="Pfam" id="PF17851">
    <property type="entry name" value="GH43_C2"/>
    <property type="match status" value="1"/>
</dbReference>
<dbReference type="InterPro" id="IPR013320">
    <property type="entry name" value="ConA-like_dom_sf"/>
</dbReference>
<keyword evidence="3" id="KW-0326">Glycosidase</keyword>
<sequence>MPKTEYLARTGSEHPFRPRRISAAGARATIPPIHLSKYRRKPVSETAYENPVVKGTAPDPSLIRVGNDFYLATSTFNFLPGVTLRHSTDLANWRIIGGAITRPSQYRRDGQPGGLMLFAPTLRYAEGTFYLICTNVADDQGNFLISTTNPAGEWSDAVWIDTDAFDPSLLYDDGVWYYTRRTLAPRADGKLGPVVQAEIDITTGALGELRELTPDYGGFVTNDIEGPHLYRIGEWYYLFSAEGGSWKGHLQSCARSRSPWGPFESAPHNPVLTHRNRVGHPIQSLGHAELVDAPDGSWWAVALGTRHLAHGGFVSHHNLGRETFLLPVEWVDGWPVIGNAGTTELVVRPGRALPSAAARTARESNSGGGISRAAHAFWRAGWNTVGVMPIGLTADGFSEQTGVDETVVDGTAARGPEVAPAGTGAPVAAFRSQTINSVSLPFGVDLAGDGATSALGAVFLPQREDAAVFEATLFEAPDARAAAGVAAYADENHYFSLLISASADGSRQARFARVVDDLSSETVVDIAPTGSITLRITASATNYAFSLCSHDAEGAPGDWTDLGSGIARLLSAETAETFVGVRFALLAVSGAEAGGAARFSAVTSTSYSFASFVSAGSSGIR</sequence>
<dbReference type="GO" id="GO:0004553">
    <property type="term" value="F:hydrolase activity, hydrolyzing O-glycosyl compounds"/>
    <property type="evidence" value="ECO:0007669"/>
    <property type="project" value="InterPro"/>
</dbReference>
<keyword evidence="2" id="KW-0378">Hydrolase</keyword>
<reference evidence="8 9" key="1">
    <citation type="submission" date="2017-04" db="EMBL/GenBank/DDBJ databases">
        <title>Comparative genome analysis of Subtercola boreus.</title>
        <authorList>
            <person name="Cho Y.-J."/>
            <person name="Cho A."/>
            <person name="Kim O.-S."/>
            <person name="Lee J.-I."/>
        </authorList>
    </citation>
    <scope>NUCLEOTIDE SEQUENCE [LARGE SCALE GENOMIC DNA]</scope>
    <source>
        <strain evidence="8 9">P27479</strain>
    </source>
</reference>